<reference evidence="2" key="1">
    <citation type="submission" date="2022-10" db="EMBL/GenBank/DDBJ databases">
        <title>Tapping the CABI collections for fungal endophytes: first genome assemblies for Collariella, Neodidymelliopsis, Ascochyta clinopodiicola, Didymella pomorum, Didymosphaeria variabile, Neocosmospora piperis and Neocucurbitaria cava.</title>
        <authorList>
            <person name="Hill R."/>
        </authorList>
    </citation>
    <scope>NUCLEOTIDE SEQUENCE</scope>
    <source>
        <strain evidence="2">IMI 356814</strain>
    </source>
</reference>
<dbReference type="EMBL" id="JAPEUY010000009">
    <property type="protein sequence ID" value="KAJ4369676.1"/>
    <property type="molecule type" value="Genomic_DNA"/>
</dbReference>
<protein>
    <submittedName>
        <fullName evidence="2">Uncharacterized protein</fullName>
    </submittedName>
</protein>
<accession>A0A9W8Y8V9</accession>
<dbReference type="Proteomes" id="UP001140560">
    <property type="component" value="Unassembled WGS sequence"/>
</dbReference>
<evidence type="ECO:0000313" key="3">
    <source>
        <dbReference type="Proteomes" id="UP001140560"/>
    </source>
</evidence>
<sequence length="444" mass="50940">MSKNAKEREDKTLKIRSLELIIRQQPIPAAYHKANTKFPAHIQNKTTDMDVNSGIPENRPCHSGHSRVHKLHCGHYVYCETPAQCGRNCDDVLEFKDSSPLYCRLCVRHGLYRKLKRRPNRWYDLFLPSFEDPEGEIKDMEEYASVTRQSEPVYVDADGIIIHPNSPLLVALVRAAEWQREQQLGEQIKVVCVSKGLEPRIIPVVFDKLNNLLRNHHHLLYAELATVGAISLCVTLSLEHGLVHYDNIAQLFYAPQDMKEDLNRQRARDIVKRLVLSKKIAAFVGKMPHKYRHDSKSKKKNLVVVAFRICWEAVKELDFTSRQLHELSDYIMAASIQQAMWQDQMRITMEKVCRVMEIEYDGPTVEDITVNLAETGVANSVGRSASGKDSKAEFVENAVRRFAAGMDWNALLHETDKRKEMKEEQEKARRETEPVDDALAALLS</sequence>
<comment type="caution">
    <text evidence="2">The sequence shown here is derived from an EMBL/GenBank/DDBJ whole genome shotgun (WGS) entry which is preliminary data.</text>
</comment>
<dbReference type="OrthoDB" id="10621163at2759"/>
<evidence type="ECO:0000313" key="2">
    <source>
        <dbReference type="EMBL" id="KAJ4369676.1"/>
    </source>
</evidence>
<proteinExistence type="predicted"/>
<evidence type="ECO:0000256" key="1">
    <source>
        <dbReference type="SAM" id="MobiDB-lite"/>
    </source>
</evidence>
<feature type="region of interest" description="Disordered" evidence="1">
    <location>
        <begin position="415"/>
        <end position="444"/>
    </location>
</feature>
<dbReference type="AlphaFoldDB" id="A0A9W8Y8V9"/>
<gene>
    <name evidence="2" type="ORF">N0V83_005438</name>
</gene>
<keyword evidence="3" id="KW-1185">Reference proteome</keyword>
<name>A0A9W8Y8V9_9PLEO</name>
<organism evidence="2 3">
    <name type="scientific">Neocucurbitaria cava</name>
    <dbReference type="NCBI Taxonomy" id="798079"/>
    <lineage>
        <taxon>Eukaryota</taxon>
        <taxon>Fungi</taxon>
        <taxon>Dikarya</taxon>
        <taxon>Ascomycota</taxon>
        <taxon>Pezizomycotina</taxon>
        <taxon>Dothideomycetes</taxon>
        <taxon>Pleosporomycetidae</taxon>
        <taxon>Pleosporales</taxon>
        <taxon>Pleosporineae</taxon>
        <taxon>Cucurbitariaceae</taxon>
        <taxon>Neocucurbitaria</taxon>
    </lineage>
</organism>
<feature type="compositionally biased region" description="Basic and acidic residues" evidence="1">
    <location>
        <begin position="415"/>
        <end position="433"/>
    </location>
</feature>